<dbReference type="Gene3D" id="3.90.190.10">
    <property type="entry name" value="Protein tyrosine phosphatase superfamily"/>
    <property type="match status" value="2"/>
</dbReference>
<dbReference type="AlphaFoldDB" id="A0A7G2CES9"/>
<dbReference type="EMBL" id="LR877152">
    <property type="protein sequence ID" value="CAD2217183.1"/>
    <property type="molecule type" value="Genomic_DNA"/>
</dbReference>
<dbReference type="InterPro" id="IPR029021">
    <property type="entry name" value="Prot-tyrosine_phosphatase-like"/>
</dbReference>
<organism evidence="5 6">
    <name type="scientific">Angomonas deanei</name>
    <dbReference type="NCBI Taxonomy" id="59799"/>
    <lineage>
        <taxon>Eukaryota</taxon>
        <taxon>Discoba</taxon>
        <taxon>Euglenozoa</taxon>
        <taxon>Kinetoplastea</taxon>
        <taxon>Metakinetoplastina</taxon>
        <taxon>Trypanosomatida</taxon>
        <taxon>Trypanosomatidae</taxon>
        <taxon>Strigomonadinae</taxon>
        <taxon>Angomonas</taxon>
    </lineage>
</organism>
<feature type="compositionally biased region" description="Polar residues" evidence="4">
    <location>
        <begin position="85"/>
        <end position="101"/>
    </location>
</feature>
<protein>
    <recommendedName>
        <fullName evidence="1">protein-tyrosine-phosphatase</fullName>
        <ecNumber evidence="1">3.1.3.48</ecNumber>
    </recommendedName>
</protein>
<dbReference type="InterPro" id="IPR004861">
    <property type="entry name" value="Siw14-like"/>
</dbReference>
<dbReference type="VEuPathDB" id="TriTrypDB:ADEAN_000466100"/>
<keyword evidence="6" id="KW-1185">Reference proteome</keyword>
<sequence length="292" mass="32804">MKITPPNFGYVEERIFRCGSPEPRHYSFLSSLNLKTCVLLTDTPDEAFVRWLQENNIMICCPIQPPQSGAQGRTGDSYTRPEEAPNTTVVNSGFPSTLPNDLTVTAEEGLQTEGTSQAAPVSYTPSVNQSFFPRAEDSSNTNMVSSNVGRFLRENTTDDARHFIYTSPVTSLVPQRLNSEFGPIIYTTGMTNRHRGLMTLSEPIVVSTLHLLLDPKFYPLLITCSMGRYRTGIVCGCLRKIQGWCLVSILEEYRRFAGDKSRAENEEFIELFDRDLVSLELEGGRRPSILYH</sequence>
<keyword evidence="3" id="KW-0904">Protein phosphatase</keyword>
<dbReference type="GO" id="GO:0004725">
    <property type="term" value="F:protein tyrosine phosphatase activity"/>
    <property type="evidence" value="ECO:0007669"/>
    <property type="project" value="UniProtKB-EC"/>
</dbReference>
<evidence type="ECO:0000256" key="1">
    <source>
        <dbReference type="ARBA" id="ARBA00013064"/>
    </source>
</evidence>
<dbReference type="PANTHER" id="PTHR31126">
    <property type="entry name" value="TYROSINE-PROTEIN PHOSPHATASE"/>
    <property type="match status" value="1"/>
</dbReference>
<evidence type="ECO:0000256" key="4">
    <source>
        <dbReference type="SAM" id="MobiDB-lite"/>
    </source>
</evidence>
<dbReference type="OrthoDB" id="6375174at2759"/>
<reference evidence="5 6" key="1">
    <citation type="submission" date="2020-08" db="EMBL/GenBank/DDBJ databases">
        <authorList>
            <person name="Newling K."/>
            <person name="Davey J."/>
            <person name="Forrester S."/>
        </authorList>
    </citation>
    <scope>NUCLEOTIDE SEQUENCE [LARGE SCALE GENOMIC DNA]</scope>
    <source>
        <strain evidence="6">Crithidia deanei Carvalho (ATCC PRA-265)</strain>
    </source>
</reference>
<proteinExistence type="predicted"/>
<feature type="compositionally biased region" description="Polar residues" evidence="4">
    <location>
        <begin position="66"/>
        <end position="77"/>
    </location>
</feature>
<dbReference type="EC" id="3.1.3.48" evidence="1"/>
<feature type="region of interest" description="Disordered" evidence="4">
    <location>
        <begin position="65"/>
        <end position="101"/>
    </location>
</feature>
<accession>A0A7G2CES9</accession>
<name>A0A7G2CES9_9TRYP</name>
<dbReference type="SUPFAM" id="SSF52799">
    <property type="entry name" value="(Phosphotyrosine protein) phosphatases II"/>
    <property type="match status" value="1"/>
</dbReference>
<evidence type="ECO:0000313" key="5">
    <source>
        <dbReference type="EMBL" id="CAD2217183.1"/>
    </source>
</evidence>
<keyword evidence="2" id="KW-0378">Hydrolase</keyword>
<evidence type="ECO:0000256" key="3">
    <source>
        <dbReference type="ARBA" id="ARBA00022912"/>
    </source>
</evidence>
<evidence type="ECO:0000313" key="6">
    <source>
        <dbReference type="Proteomes" id="UP000515908"/>
    </source>
</evidence>
<dbReference type="Pfam" id="PF03162">
    <property type="entry name" value="Y_phosphatase2"/>
    <property type="match status" value="2"/>
</dbReference>
<dbReference type="PANTHER" id="PTHR31126:SF8">
    <property type="entry name" value="TYROSINE-PROTEIN PHOSPHATASE OCA1-RELATED"/>
    <property type="match status" value="1"/>
</dbReference>
<evidence type="ECO:0000256" key="2">
    <source>
        <dbReference type="ARBA" id="ARBA00022801"/>
    </source>
</evidence>
<dbReference type="Proteomes" id="UP000515908">
    <property type="component" value="Chromosome 08"/>
</dbReference>
<gene>
    <name evidence="5" type="ORF">ADEAN_000466100</name>
</gene>